<dbReference type="InterPro" id="IPR011006">
    <property type="entry name" value="CheY-like_superfamily"/>
</dbReference>
<dbReference type="Gene3D" id="3.40.50.2300">
    <property type="match status" value="2"/>
</dbReference>
<dbReference type="InterPro" id="IPR013656">
    <property type="entry name" value="PAS_4"/>
</dbReference>
<evidence type="ECO:0000256" key="12">
    <source>
        <dbReference type="PROSITE-ProRule" id="PRU00110"/>
    </source>
</evidence>
<feature type="modified residue" description="4-aspartylphosphate" evidence="13">
    <location>
        <position position="1082"/>
    </location>
</feature>
<dbReference type="Gene3D" id="3.30.450.20">
    <property type="entry name" value="PAS domain"/>
    <property type="match status" value="1"/>
</dbReference>
<dbReference type="InterPro" id="IPR001789">
    <property type="entry name" value="Sig_transdc_resp-reg_receiver"/>
</dbReference>
<dbReference type="Gene3D" id="1.25.40.10">
    <property type="entry name" value="Tetratricopeptide repeat domain"/>
    <property type="match status" value="2"/>
</dbReference>
<dbReference type="Pfam" id="PF00072">
    <property type="entry name" value="Response_reg"/>
    <property type="match status" value="2"/>
</dbReference>
<evidence type="ECO:0000259" key="19">
    <source>
        <dbReference type="PROSITE" id="PS50112"/>
    </source>
</evidence>
<dbReference type="InterPro" id="IPR000014">
    <property type="entry name" value="PAS"/>
</dbReference>
<feature type="domain" description="Response regulatory" evidence="18">
    <location>
        <begin position="1033"/>
        <end position="1149"/>
    </location>
</feature>
<dbReference type="SUPFAM" id="SSF48452">
    <property type="entry name" value="TPR-like"/>
    <property type="match status" value="2"/>
</dbReference>
<dbReference type="Proteomes" id="UP001500279">
    <property type="component" value="Unassembled WGS sequence"/>
</dbReference>
<evidence type="ECO:0000256" key="11">
    <source>
        <dbReference type="ARBA" id="ARBA00023136"/>
    </source>
</evidence>
<dbReference type="Gene3D" id="1.10.287.130">
    <property type="match status" value="1"/>
</dbReference>
<reference evidence="23" key="1">
    <citation type="journal article" date="2019" name="Int. J. Syst. Evol. Microbiol.">
        <title>The Global Catalogue of Microorganisms (GCM) 10K type strain sequencing project: providing services to taxonomists for standard genome sequencing and annotation.</title>
        <authorList>
            <consortium name="The Broad Institute Genomics Platform"/>
            <consortium name="The Broad Institute Genome Sequencing Center for Infectious Disease"/>
            <person name="Wu L."/>
            <person name="Ma J."/>
        </authorList>
    </citation>
    <scope>NUCLEOTIDE SEQUENCE [LARGE SCALE GENOMIC DNA]</scope>
    <source>
        <strain evidence="23">JCM 15503</strain>
    </source>
</reference>
<evidence type="ECO:0000256" key="1">
    <source>
        <dbReference type="ARBA" id="ARBA00000085"/>
    </source>
</evidence>
<feature type="signal peptide" evidence="16">
    <location>
        <begin position="1"/>
        <end position="19"/>
    </location>
</feature>
<keyword evidence="8" id="KW-0067">ATP-binding</keyword>
<feature type="domain" description="PAS" evidence="19">
    <location>
        <begin position="474"/>
        <end position="510"/>
    </location>
</feature>
<organism evidence="22 23">
    <name type="scientific">Ideonella azotifigens</name>
    <dbReference type="NCBI Taxonomy" id="513160"/>
    <lineage>
        <taxon>Bacteria</taxon>
        <taxon>Pseudomonadati</taxon>
        <taxon>Pseudomonadota</taxon>
        <taxon>Betaproteobacteria</taxon>
        <taxon>Burkholderiales</taxon>
        <taxon>Sphaerotilaceae</taxon>
        <taxon>Ideonella</taxon>
    </lineage>
</organism>
<sequence>MSSVIVLNALLIGMNHAVASSIPPNAAWNLEATQARELVENDAPRALHQAQQLLAALPVDASPVDRARALNLVARAEVYLAQTEAGAGHASAALALAKASDDRVGQAEAELNIALSAINQARIDAAVAATTQGLAVLDGVDRPDLLGEAMLRMAMSYRRIGQVNESVTMTMQAMEIAQRTSQPRVLAYAHQGLGISFNQSGRLAEAREHFEQMRVQAQRAGSRMLEADALSNLGGVVAGLGDMAAGERLCREAIKLYRAIGMPFSISFAQFGLAELLRKQGRLAETGQLLDEVLARYLEHPNLIGQWFVLNARSSNFEAQGRRAEARAAADEAYRLAQQIGFPLYRSESARRLAAVVAAAGNARQGYELLLEASNMTDKAAREKASSHMVELAQRYESESRRRQIAELERRNEQQTAELAQRALQQRWLWTVLGGSIITLTGAIVFVVFLRRSQRQLEVINTRLTQSQDEIQHQAGILRLILNSIGDGVAVSDEQGNLILMNPAGEQILGPVDKVVDARDWSRMLGIYLPDEVTPYPVVDLPLARAVRGQSCDAVELYLRNASCPEGRWLIVTARPLVDAEGAARGGVAVFSDVTARKRVNEEIRLLNQSLEERVRSRTADLEQSQQMAKAANRAKSEFLANMSHEIRTPMNAIIGMSHLALGSDLDARQRGYITKVHRSAEALLGIINDILDFSKIEAGKLDVEHIPFSVAEVLDDTSNLVGLKAEAKGLELLLVLPPGLPPLLLGDPSRLGQVLLNLGNNAVKFTERGEVSIGVQLLERDAASVVLSFEVRDTGVGIDAADCARLFQPFVQGDASTSRRYGGTGLGLAISQQLVQLMGGRIGVVSTPGQGSRFHFSARFGLPADAALDPPTPVDSLQARVLVVDDNAAARELLCKMAGALGMHAEAASSGEEALAAMAQADASIVPYQLLLVDWKMPGMDGVECVRRIRDRALRHPAPAVMMLTGFGRDEIERRLDEVSLKVGALLTKPVTPSTLYEACCAALGLMLDPTSRARLRERVSSAHRAGLKGARILLVEDNLINREVAVELLGRAGIVVSVAGDGAQALERLQREPFDGVLMDCQMPVMDGYTATRELRRDPRLKDLPVIAMTANAMVGDREKVLAAGMNDHIAKPIKVNEMFATIARWIQPGGAGPIAVAAASRLATELPDQVPGLDASAGLDAVMGDAVLYRRLLRLFRDQQQDFRQKFHAARAGGNADGAMRLAHDLKSGAGQIGAHALQRAAEALEQACIKGGREPEIADRAAAAADGLEPLVAALRSLD</sequence>
<feature type="transmembrane region" description="Helical" evidence="15">
    <location>
        <begin position="428"/>
        <end position="450"/>
    </location>
</feature>
<dbReference type="Pfam" id="PF00512">
    <property type="entry name" value="HisKA"/>
    <property type="match status" value="1"/>
</dbReference>
<evidence type="ECO:0000256" key="13">
    <source>
        <dbReference type="PROSITE-ProRule" id="PRU00169"/>
    </source>
</evidence>
<feature type="domain" description="PAC" evidence="20">
    <location>
        <begin position="553"/>
        <end position="606"/>
    </location>
</feature>
<dbReference type="CDD" id="cd00130">
    <property type="entry name" value="PAS"/>
    <property type="match status" value="1"/>
</dbReference>
<dbReference type="InterPro" id="IPR036097">
    <property type="entry name" value="HisK_dim/P_sf"/>
</dbReference>
<dbReference type="SUPFAM" id="SSF55874">
    <property type="entry name" value="ATPase domain of HSP90 chaperone/DNA topoisomerase II/histidine kinase"/>
    <property type="match status" value="1"/>
</dbReference>
<dbReference type="PANTHER" id="PTHR45339">
    <property type="entry name" value="HYBRID SIGNAL TRANSDUCTION HISTIDINE KINASE J"/>
    <property type="match status" value="1"/>
</dbReference>
<evidence type="ECO:0000256" key="6">
    <source>
        <dbReference type="ARBA" id="ARBA00022692"/>
    </source>
</evidence>
<dbReference type="Pfam" id="PF01627">
    <property type="entry name" value="Hpt"/>
    <property type="match status" value="1"/>
</dbReference>
<comment type="subcellular location">
    <subcellularLocation>
        <location evidence="2">Cell membrane</location>
        <topology evidence="2">Multi-pass membrane protein</topology>
    </subcellularLocation>
</comment>
<feature type="modified residue" description="4-aspartylphosphate" evidence="13">
    <location>
        <position position="935"/>
    </location>
</feature>
<dbReference type="RefSeq" id="WP_170200841.1">
    <property type="nucleotide sequence ID" value="NZ_BAAAEW010000022.1"/>
</dbReference>
<dbReference type="Gene3D" id="3.30.565.10">
    <property type="entry name" value="Histidine kinase-like ATPase, C-terminal domain"/>
    <property type="match status" value="1"/>
</dbReference>
<comment type="caution">
    <text evidence="22">The sequence shown here is derived from an EMBL/GenBank/DDBJ whole genome shotgun (WGS) entry which is preliminary data.</text>
</comment>
<evidence type="ECO:0000313" key="22">
    <source>
        <dbReference type="EMBL" id="GAA0756179.1"/>
    </source>
</evidence>
<keyword evidence="9 15" id="KW-1133">Transmembrane helix</keyword>
<dbReference type="SMART" id="SM00448">
    <property type="entry name" value="REC"/>
    <property type="match status" value="2"/>
</dbReference>
<evidence type="ECO:0000256" key="16">
    <source>
        <dbReference type="SAM" id="SignalP"/>
    </source>
</evidence>
<feature type="domain" description="Histidine kinase" evidence="17">
    <location>
        <begin position="642"/>
        <end position="863"/>
    </location>
</feature>
<dbReference type="SUPFAM" id="SSF52172">
    <property type="entry name" value="CheY-like"/>
    <property type="match status" value="2"/>
</dbReference>
<dbReference type="SMART" id="SM00387">
    <property type="entry name" value="HATPase_c"/>
    <property type="match status" value="1"/>
</dbReference>
<feature type="domain" description="HPt" evidence="21">
    <location>
        <begin position="1188"/>
        <end position="1283"/>
    </location>
</feature>
<evidence type="ECO:0000256" key="3">
    <source>
        <dbReference type="ARBA" id="ARBA00012438"/>
    </source>
</evidence>
<dbReference type="InterPro" id="IPR000700">
    <property type="entry name" value="PAS-assoc_C"/>
</dbReference>
<evidence type="ECO:0000256" key="5">
    <source>
        <dbReference type="ARBA" id="ARBA00022553"/>
    </source>
</evidence>
<dbReference type="Pfam" id="PF08448">
    <property type="entry name" value="PAS_4"/>
    <property type="match status" value="1"/>
</dbReference>
<dbReference type="InterPro" id="IPR003594">
    <property type="entry name" value="HATPase_dom"/>
</dbReference>
<dbReference type="PROSITE" id="PS50113">
    <property type="entry name" value="PAC"/>
    <property type="match status" value="1"/>
</dbReference>
<dbReference type="PROSITE" id="PS50109">
    <property type="entry name" value="HIS_KIN"/>
    <property type="match status" value="1"/>
</dbReference>
<dbReference type="PROSITE" id="PS50894">
    <property type="entry name" value="HPT"/>
    <property type="match status" value="1"/>
</dbReference>
<evidence type="ECO:0000256" key="15">
    <source>
        <dbReference type="SAM" id="Phobius"/>
    </source>
</evidence>
<evidence type="ECO:0000256" key="4">
    <source>
        <dbReference type="ARBA" id="ARBA00022475"/>
    </source>
</evidence>
<protein>
    <recommendedName>
        <fullName evidence="3">histidine kinase</fullName>
        <ecNumber evidence="3">2.7.13.3</ecNumber>
    </recommendedName>
</protein>
<feature type="chain" id="PRO_5047283426" description="histidine kinase" evidence="16">
    <location>
        <begin position="20"/>
        <end position="1283"/>
    </location>
</feature>
<feature type="modified residue" description="Phosphohistidine" evidence="12">
    <location>
        <position position="1227"/>
    </location>
</feature>
<keyword evidence="10" id="KW-0902">Two-component regulatory system</keyword>
<dbReference type="SMART" id="SM00388">
    <property type="entry name" value="HisKA"/>
    <property type="match status" value="1"/>
</dbReference>
<evidence type="ECO:0000256" key="8">
    <source>
        <dbReference type="ARBA" id="ARBA00022840"/>
    </source>
</evidence>
<evidence type="ECO:0000256" key="9">
    <source>
        <dbReference type="ARBA" id="ARBA00022989"/>
    </source>
</evidence>
<feature type="domain" description="Response regulatory" evidence="18">
    <location>
        <begin position="881"/>
        <end position="1005"/>
    </location>
</feature>
<keyword evidence="4" id="KW-1003">Cell membrane</keyword>
<dbReference type="InterPro" id="IPR036890">
    <property type="entry name" value="HATPase_C_sf"/>
</dbReference>
<dbReference type="InterPro" id="IPR011990">
    <property type="entry name" value="TPR-like_helical_dom_sf"/>
</dbReference>
<evidence type="ECO:0000256" key="10">
    <source>
        <dbReference type="ARBA" id="ARBA00023012"/>
    </source>
</evidence>
<dbReference type="InterPro" id="IPR019734">
    <property type="entry name" value="TPR_rpt"/>
</dbReference>
<gene>
    <name evidence="22" type="ORF">GCM10009107_34390</name>
</gene>
<accession>A0ABP3VI71</accession>
<evidence type="ECO:0000256" key="14">
    <source>
        <dbReference type="SAM" id="Coils"/>
    </source>
</evidence>
<dbReference type="Pfam" id="PF02518">
    <property type="entry name" value="HATPase_c"/>
    <property type="match status" value="1"/>
</dbReference>
<keyword evidence="16" id="KW-0732">Signal</keyword>
<name>A0ABP3VI71_9BURK</name>
<evidence type="ECO:0000256" key="2">
    <source>
        <dbReference type="ARBA" id="ARBA00004651"/>
    </source>
</evidence>
<evidence type="ECO:0000256" key="7">
    <source>
        <dbReference type="ARBA" id="ARBA00022741"/>
    </source>
</evidence>
<dbReference type="SUPFAM" id="SSF47226">
    <property type="entry name" value="Histidine-containing phosphotransfer domain, HPT domain"/>
    <property type="match status" value="1"/>
</dbReference>
<dbReference type="SMART" id="SM00028">
    <property type="entry name" value="TPR"/>
    <property type="match status" value="5"/>
</dbReference>
<dbReference type="InterPro" id="IPR004358">
    <property type="entry name" value="Sig_transdc_His_kin-like_C"/>
</dbReference>
<evidence type="ECO:0000259" key="17">
    <source>
        <dbReference type="PROSITE" id="PS50109"/>
    </source>
</evidence>
<evidence type="ECO:0000313" key="23">
    <source>
        <dbReference type="Proteomes" id="UP001500279"/>
    </source>
</evidence>
<dbReference type="PROSITE" id="PS50112">
    <property type="entry name" value="PAS"/>
    <property type="match status" value="1"/>
</dbReference>
<dbReference type="InterPro" id="IPR035965">
    <property type="entry name" value="PAS-like_dom_sf"/>
</dbReference>
<dbReference type="SMART" id="SM00073">
    <property type="entry name" value="HPT"/>
    <property type="match status" value="1"/>
</dbReference>
<evidence type="ECO:0000259" key="18">
    <source>
        <dbReference type="PROSITE" id="PS50110"/>
    </source>
</evidence>
<dbReference type="CDD" id="cd16922">
    <property type="entry name" value="HATPase_EvgS-ArcB-TorS-like"/>
    <property type="match status" value="1"/>
</dbReference>
<dbReference type="PANTHER" id="PTHR45339:SF1">
    <property type="entry name" value="HYBRID SIGNAL TRANSDUCTION HISTIDINE KINASE J"/>
    <property type="match status" value="1"/>
</dbReference>
<dbReference type="CDD" id="cd17546">
    <property type="entry name" value="REC_hyHK_CKI1_RcsC-like"/>
    <property type="match status" value="2"/>
</dbReference>
<dbReference type="InterPro" id="IPR036641">
    <property type="entry name" value="HPT_dom_sf"/>
</dbReference>
<dbReference type="Gene3D" id="1.20.120.160">
    <property type="entry name" value="HPT domain"/>
    <property type="match status" value="1"/>
</dbReference>
<dbReference type="InterPro" id="IPR008207">
    <property type="entry name" value="Sig_transdc_His_kin_Hpt_dom"/>
</dbReference>
<keyword evidence="11 15" id="KW-0472">Membrane</keyword>
<dbReference type="CDD" id="cd00082">
    <property type="entry name" value="HisKA"/>
    <property type="match status" value="1"/>
</dbReference>
<keyword evidence="7" id="KW-0547">Nucleotide-binding</keyword>
<keyword evidence="6 15" id="KW-0812">Transmembrane</keyword>
<dbReference type="SUPFAM" id="SSF47384">
    <property type="entry name" value="Homodimeric domain of signal transducing histidine kinase"/>
    <property type="match status" value="1"/>
</dbReference>
<dbReference type="InterPro" id="IPR003661">
    <property type="entry name" value="HisK_dim/P_dom"/>
</dbReference>
<keyword evidence="14" id="KW-0175">Coiled coil</keyword>
<dbReference type="SUPFAM" id="SSF55785">
    <property type="entry name" value="PYP-like sensor domain (PAS domain)"/>
    <property type="match status" value="1"/>
</dbReference>
<dbReference type="EC" id="2.7.13.3" evidence="3"/>
<dbReference type="PROSITE" id="PS50110">
    <property type="entry name" value="RESPONSE_REGULATORY"/>
    <property type="match status" value="2"/>
</dbReference>
<evidence type="ECO:0000259" key="21">
    <source>
        <dbReference type="PROSITE" id="PS50894"/>
    </source>
</evidence>
<keyword evidence="23" id="KW-1185">Reference proteome</keyword>
<dbReference type="PRINTS" id="PR00344">
    <property type="entry name" value="BCTRLSENSOR"/>
</dbReference>
<keyword evidence="5 13" id="KW-0597">Phosphoprotein</keyword>
<dbReference type="InterPro" id="IPR005467">
    <property type="entry name" value="His_kinase_dom"/>
</dbReference>
<evidence type="ECO:0000259" key="20">
    <source>
        <dbReference type="PROSITE" id="PS50113"/>
    </source>
</evidence>
<comment type="catalytic activity">
    <reaction evidence="1">
        <text>ATP + protein L-histidine = ADP + protein N-phospho-L-histidine.</text>
        <dbReference type="EC" id="2.7.13.3"/>
    </reaction>
</comment>
<proteinExistence type="predicted"/>
<dbReference type="EMBL" id="BAAAEW010000022">
    <property type="protein sequence ID" value="GAA0756179.1"/>
    <property type="molecule type" value="Genomic_DNA"/>
</dbReference>
<feature type="coiled-coil region" evidence="14">
    <location>
        <begin position="389"/>
        <end position="425"/>
    </location>
</feature>